<feature type="domain" description="Cryptic POLO box 1 (CPB1)" evidence="1">
    <location>
        <begin position="41"/>
        <end position="98"/>
    </location>
</feature>
<sequence length="263" mass="29379">GLDLTTFSPFACDLICRLLAPNPTDRPLIDDIVRHPLIEGPLTTRRLLPINKTTKDLQLAIDGEGNVCLRFHKKMQTIQVSRDGLNVCITGHHNKAKFVQLVSAKTPKITIHCKNDDNSDEYIVKACLMENNDFEVTVMHVLTSESKKVLANDCQQLSQTVFKKRAKELREFCLKTEKEFQNSGDRTGIDCFPISFGRKSKIKTDSQSMQTLSTQQPVISSQSILRSIQINGIGEASQLSNGVFNVCFTDGSTLCFRSDSEIP</sequence>
<evidence type="ECO:0000259" key="1">
    <source>
        <dbReference type="Pfam" id="PF18190"/>
    </source>
</evidence>
<accession>A0A7R9MQZ3</accession>
<dbReference type="OrthoDB" id="10004143at2759"/>
<evidence type="ECO:0000313" key="2">
    <source>
        <dbReference type="EMBL" id="CAD7664485.1"/>
    </source>
</evidence>
<organism evidence="2">
    <name type="scientific">Oppiella nova</name>
    <dbReference type="NCBI Taxonomy" id="334625"/>
    <lineage>
        <taxon>Eukaryota</taxon>
        <taxon>Metazoa</taxon>
        <taxon>Ecdysozoa</taxon>
        <taxon>Arthropoda</taxon>
        <taxon>Chelicerata</taxon>
        <taxon>Arachnida</taxon>
        <taxon>Acari</taxon>
        <taxon>Acariformes</taxon>
        <taxon>Sarcoptiformes</taxon>
        <taxon>Oribatida</taxon>
        <taxon>Brachypylina</taxon>
        <taxon>Oppioidea</taxon>
        <taxon>Oppiidae</taxon>
        <taxon>Oppiella</taxon>
    </lineage>
</organism>
<keyword evidence="3" id="KW-1185">Reference proteome</keyword>
<dbReference type="InterPro" id="IPR046437">
    <property type="entry name" value="Ser_Thr-PK_POLO_box_1_sf"/>
</dbReference>
<dbReference type="Gene3D" id="3.30.1120.120">
    <property type="match status" value="1"/>
</dbReference>
<protein>
    <recommendedName>
        <fullName evidence="1">Cryptic POLO box 1 (CPB1) domain-containing protein</fullName>
    </recommendedName>
</protein>
<dbReference type="SUPFAM" id="SSF56112">
    <property type="entry name" value="Protein kinase-like (PK-like)"/>
    <property type="match status" value="1"/>
</dbReference>
<dbReference type="Gene3D" id="2.40.50.930">
    <property type="match status" value="1"/>
</dbReference>
<name>A0A7R9MQZ3_9ACAR</name>
<evidence type="ECO:0000313" key="3">
    <source>
        <dbReference type="Proteomes" id="UP000728032"/>
    </source>
</evidence>
<gene>
    <name evidence="2" type="ORF">ONB1V03_LOCUS21043</name>
</gene>
<dbReference type="InterPro" id="IPR011009">
    <property type="entry name" value="Kinase-like_dom_sf"/>
</dbReference>
<feature type="non-terminal residue" evidence="2">
    <location>
        <position position="263"/>
    </location>
</feature>
<dbReference type="Pfam" id="PF18190">
    <property type="entry name" value="Plk4_PB1"/>
    <property type="match status" value="1"/>
</dbReference>
<dbReference type="Proteomes" id="UP000728032">
    <property type="component" value="Unassembled WGS sequence"/>
</dbReference>
<feature type="non-terminal residue" evidence="2">
    <location>
        <position position="1"/>
    </location>
</feature>
<dbReference type="InterPro" id="IPR033699">
    <property type="entry name" value="POLO_box_Plk4_1"/>
</dbReference>
<dbReference type="AlphaFoldDB" id="A0A7R9MQZ3"/>
<dbReference type="EMBL" id="OC953557">
    <property type="protein sequence ID" value="CAD7664485.1"/>
    <property type="molecule type" value="Genomic_DNA"/>
</dbReference>
<dbReference type="EMBL" id="CAJPVJ010038732">
    <property type="protein sequence ID" value="CAG2181622.1"/>
    <property type="molecule type" value="Genomic_DNA"/>
</dbReference>
<proteinExistence type="predicted"/>
<reference evidence="2" key="1">
    <citation type="submission" date="2020-11" db="EMBL/GenBank/DDBJ databases">
        <authorList>
            <person name="Tran Van P."/>
        </authorList>
    </citation>
    <scope>NUCLEOTIDE SEQUENCE</scope>
</reference>